<evidence type="ECO:0000313" key="2">
    <source>
        <dbReference type="EMBL" id="AGV16703.1"/>
    </source>
</evidence>
<dbReference type="InterPro" id="IPR000182">
    <property type="entry name" value="GNAT_dom"/>
</dbReference>
<dbReference type="GO" id="GO:0016747">
    <property type="term" value="F:acyltransferase activity, transferring groups other than amino-acyl groups"/>
    <property type="evidence" value="ECO:0007669"/>
    <property type="project" value="InterPro"/>
</dbReference>
<proteinExistence type="predicted"/>
<gene>
    <name evidence="2" type="ORF">N646_0870</name>
</gene>
<dbReference type="HOGENOM" id="CLU_113231_3_1_6"/>
<dbReference type="Proteomes" id="UP000016714">
    <property type="component" value="Chromosome 1"/>
</dbReference>
<dbReference type="RefSeq" id="WP_017821404.1">
    <property type="nucleotide sequence ID" value="NC_022349.1"/>
</dbReference>
<dbReference type="InterPro" id="IPR016181">
    <property type="entry name" value="Acyl_CoA_acyltransferase"/>
</dbReference>
<keyword evidence="2" id="KW-0808">Transferase</keyword>
<dbReference type="Pfam" id="PF13302">
    <property type="entry name" value="Acetyltransf_3"/>
    <property type="match status" value="1"/>
</dbReference>
<dbReference type="KEGG" id="vag:N646_0870"/>
<dbReference type="PANTHER" id="PTHR39173">
    <property type="entry name" value="ACETYLTRANSFERASE"/>
    <property type="match status" value="1"/>
</dbReference>
<sequence>MELVSPSLEFESEFSVFYQDFVKNDVENAEYYRNGVSDFTRYVQQIQDEAQGLNLPDGYVPCNHFWFVDGNRNILGAIRIRHNINNEFLALEAGHIGYDIAPSHRGIGHGKLMLKLALPKAKILGISEALITADEDNIASRKVIESNGGKFEKVVMGKVFQEPVARYWVACK</sequence>
<organism evidence="2 3">
    <name type="scientific">Vibrio alginolyticus (strain ATCC 17749 / DSM 2171 / NBRC 15630 / NCIMB 1903 / NCTC 12160 / XII-53)</name>
    <dbReference type="NCBI Taxonomy" id="1219076"/>
    <lineage>
        <taxon>Bacteria</taxon>
        <taxon>Pseudomonadati</taxon>
        <taxon>Pseudomonadota</taxon>
        <taxon>Gammaproteobacteria</taxon>
        <taxon>Vibrionales</taxon>
        <taxon>Vibrionaceae</taxon>
        <taxon>Vibrio</taxon>
    </lineage>
</organism>
<feature type="domain" description="N-acetyltransferase" evidence="1">
    <location>
        <begin position="29"/>
        <end position="172"/>
    </location>
</feature>
<accession>A0A2I3C596</accession>
<dbReference type="SUPFAM" id="SSF55729">
    <property type="entry name" value="Acyl-CoA N-acyltransferases (Nat)"/>
    <property type="match status" value="1"/>
</dbReference>
<reference evidence="2 3" key="1">
    <citation type="journal article" date="2015" name="Genome Announc.">
        <title>Complete genome sequence of Vibrio alginolyticus ATCC 17749.</title>
        <authorList>
            <person name="Liu X.F."/>
            <person name="Cao Y."/>
            <person name="Zhang H.L."/>
            <person name="Chen Y.J."/>
            <person name="Hu C.J."/>
        </authorList>
    </citation>
    <scope>NUCLEOTIDE SEQUENCE [LARGE SCALE GENOMIC DNA]</scope>
    <source>
        <strain evidence="3">ATCC 17749 / DSM 2171 / NBRC 15630 / NCIMB 1903 / NCTC 12160 / XII-53</strain>
    </source>
</reference>
<name>A0A2I3C596_VIBAX</name>
<dbReference type="EMBL" id="CP006718">
    <property type="protein sequence ID" value="AGV16703.1"/>
    <property type="molecule type" value="Genomic_DNA"/>
</dbReference>
<dbReference type="PANTHER" id="PTHR39173:SF1">
    <property type="entry name" value="ACETYLTRANSFERASE"/>
    <property type="match status" value="1"/>
</dbReference>
<dbReference type="PROSITE" id="PS51186">
    <property type="entry name" value="GNAT"/>
    <property type="match status" value="1"/>
</dbReference>
<protein>
    <submittedName>
        <fullName evidence="2">Putative acetyltransferase</fullName>
    </submittedName>
</protein>
<dbReference type="Gene3D" id="3.40.630.30">
    <property type="match status" value="1"/>
</dbReference>
<dbReference type="AlphaFoldDB" id="A0A2I3C596"/>
<evidence type="ECO:0000259" key="1">
    <source>
        <dbReference type="PROSITE" id="PS51186"/>
    </source>
</evidence>
<evidence type="ECO:0000313" key="3">
    <source>
        <dbReference type="Proteomes" id="UP000016714"/>
    </source>
</evidence>